<accession>H0UMM1</accession>
<evidence type="ECO:0000313" key="4">
    <source>
        <dbReference type="EMBL" id="EHM13724.1"/>
    </source>
</evidence>
<dbReference type="EMBL" id="CM001376">
    <property type="protein sequence ID" value="EHM13724.1"/>
    <property type="molecule type" value="Genomic_DNA"/>
</dbReference>
<gene>
    <name evidence="4" type="ORF">JonanDRAFT_1360</name>
</gene>
<feature type="domain" description="RadC-like JAB" evidence="2">
    <location>
        <begin position="118"/>
        <end position="218"/>
    </location>
</feature>
<dbReference type="Pfam" id="PF04002">
    <property type="entry name" value="RadC"/>
    <property type="match status" value="1"/>
</dbReference>
<organism evidence="4 5">
    <name type="scientific">Jonquetella anthropi DSM 22815</name>
    <dbReference type="NCBI Taxonomy" id="885272"/>
    <lineage>
        <taxon>Bacteria</taxon>
        <taxon>Thermotogati</taxon>
        <taxon>Synergistota</taxon>
        <taxon>Synergistia</taxon>
        <taxon>Synergistales</taxon>
        <taxon>Dethiosulfovibrionaceae</taxon>
        <taxon>Jonquetella</taxon>
    </lineage>
</organism>
<keyword evidence="1" id="KW-0482">Metalloprotease</keyword>
<dbReference type="Gene3D" id="1.10.150.20">
    <property type="entry name" value="5' to 3' exonuclease, C-terminal subdomain"/>
    <property type="match status" value="1"/>
</dbReference>
<keyword evidence="1" id="KW-0645">Protease</keyword>
<dbReference type="InterPro" id="IPR001405">
    <property type="entry name" value="UPF0758"/>
</dbReference>
<dbReference type="InterPro" id="IPR046778">
    <property type="entry name" value="UPF0758_N"/>
</dbReference>
<dbReference type="PANTHER" id="PTHR30471">
    <property type="entry name" value="DNA REPAIR PROTEIN RADC"/>
    <property type="match status" value="1"/>
</dbReference>
<evidence type="ECO:0000313" key="5">
    <source>
        <dbReference type="Proteomes" id="UP000003806"/>
    </source>
</evidence>
<dbReference type="HOGENOM" id="CLU_073529_0_2_0"/>
<dbReference type="OrthoDB" id="9804482at2"/>
<feature type="domain" description="UPF0758" evidence="3">
    <location>
        <begin position="9"/>
        <end position="86"/>
    </location>
</feature>
<dbReference type="PANTHER" id="PTHR30471:SF3">
    <property type="entry name" value="UPF0758 PROTEIN YEES-RELATED"/>
    <property type="match status" value="1"/>
</dbReference>
<evidence type="ECO:0000259" key="2">
    <source>
        <dbReference type="Pfam" id="PF04002"/>
    </source>
</evidence>
<proteinExistence type="predicted"/>
<evidence type="ECO:0000259" key="3">
    <source>
        <dbReference type="Pfam" id="PF20582"/>
    </source>
</evidence>
<dbReference type="STRING" id="885272.JonanDRAFT_1360"/>
<dbReference type="InterPro" id="IPR025657">
    <property type="entry name" value="RadC_JAB"/>
</dbReference>
<name>H0UMM1_9BACT</name>
<evidence type="ECO:0000256" key="1">
    <source>
        <dbReference type="ARBA" id="ARBA00023049"/>
    </source>
</evidence>
<reference evidence="4 5" key="1">
    <citation type="submission" date="2011-11" db="EMBL/GenBank/DDBJ databases">
        <title>The Noncontiguous Finished genome of Jonquetella anthropi DSM 22815.</title>
        <authorList>
            <consortium name="US DOE Joint Genome Institute (JGI-PGF)"/>
            <person name="Lucas S."/>
            <person name="Copeland A."/>
            <person name="Lapidus A."/>
            <person name="Glavina del Rio T."/>
            <person name="Dalin E."/>
            <person name="Tice H."/>
            <person name="Bruce D."/>
            <person name="Goodwin L."/>
            <person name="Pitluck S."/>
            <person name="Peters L."/>
            <person name="Mikhailova N."/>
            <person name="Held B."/>
            <person name="Kyrpides N."/>
            <person name="Mavromatis K."/>
            <person name="Ivanova N."/>
            <person name="Markowitz V."/>
            <person name="Cheng J.-F."/>
            <person name="Hugenholtz P."/>
            <person name="Woyke T."/>
            <person name="Wu D."/>
            <person name="Gronow S."/>
            <person name="Wellnitz S."/>
            <person name="Brambilla E."/>
            <person name="Klenk H.-P."/>
            <person name="Eisen J.A."/>
        </authorList>
    </citation>
    <scope>NUCLEOTIDE SEQUENCE [LARGE SCALE GENOMIC DNA]</scope>
    <source>
        <strain evidence="4 5">DSM 22815</strain>
    </source>
</reference>
<keyword evidence="5" id="KW-1185">Reference proteome</keyword>
<dbReference type="Pfam" id="PF20582">
    <property type="entry name" value="UPF0758_N"/>
    <property type="match status" value="1"/>
</dbReference>
<dbReference type="GO" id="GO:0008237">
    <property type="term" value="F:metallopeptidase activity"/>
    <property type="evidence" value="ECO:0007669"/>
    <property type="project" value="UniProtKB-KW"/>
</dbReference>
<dbReference type="eggNOG" id="COG2003">
    <property type="taxonomic scope" value="Bacteria"/>
</dbReference>
<dbReference type="InterPro" id="IPR010994">
    <property type="entry name" value="RuvA_2-like"/>
</dbReference>
<keyword evidence="1" id="KW-0378">Hydrolase</keyword>
<dbReference type="SUPFAM" id="SSF47781">
    <property type="entry name" value="RuvA domain 2-like"/>
    <property type="match status" value="1"/>
</dbReference>
<protein>
    <submittedName>
        <fullName evidence="4">DNA repair protein</fullName>
    </submittedName>
</protein>
<dbReference type="Gene3D" id="3.40.140.10">
    <property type="entry name" value="Cytidine Deaminase, domain 2"/>
    <property type="match status" value="1"/>
</dbReference>
<dbReference type="Proteomes" id="UP000003806">
    <property type="component" value="Chromosome"/>
</dbReference>
<dbReference type="AlphaFoldDB" id="H0UMM1"/>
<sequence length="229" mass="24710">MTAGGVKLKQLPQSSRPRERLCRLGASGLSDVELLAVLLRTGTAAQGVLELAGSLLAEFGGLRAMAQASPSELVQSIGGMGEAKAAALLAAFELGRRSSNEQEGLPPLKAWLADWACQLRPEAREFVVAGFFDDQDRLLGDERLSYGGPDGAALDMPYLLRRAVRLDCRGVALLHNHPDGVSEPSMEDRKLTDYLACRLELLNIRFIGHFLIVGGRVSVVSGSSRRDER</sequence>